<evidence type="ECO:0000256" key="1">
    <source>
        <dbReference type="ARBA" id="ARBA00022448"/>
    </source>
</evidence>
<evidence type="ECO:0000313" key="6">
    <source>
        <dbReference type="Proteomes" id="UP001232536"/>
    </source>
</evidence>
<dbReference type="PROSITE" id="PS50893">
    <property type="entry name" value="ABC_TRANSPORTER_2"/>
    <property type="match status" value="1"/>
</dbReference>
<dbReference type="PROSITE" id="PS00211">
    <property type="entry name" value="ABC_TRANSPORTER_1"/>
    <property type="match status" value="1"/>
</dbReference>
<dbReference type="Proteomes" id="UP001232536">
    <property type="component" value="Unassembled WGS sequence"/>
</dbReference>
<proteinExistence type="predicted"/>
<dbReference type="InterPro" id="IPR003593">
    <property type="entry name" value="AAA+_ATPase"/>
</dbReference>
<evidence type="ECO:0000313" key="5">
    <source>
        <dbReference type="EMBL" id="MDO8107260.1"/>
    </source>
</evidence>
<name>A0ABT9D9K5_9CELL</name>
<keyword evidence="1" id="KW-0813">Transport</keyword>
<dbReference type="RefSeq" id="WP_304600891.1">
    <property type="nucleotide sequence ID" value="NZ_JAUQYO010000001.1"/>
</dbReference>
<evidence type="ECO:0000259" key="4">
    <source>
        <dbReference type="PROSITE" id="PS50893"/>
    </source>
</evidence>
<dbReference type="Pfam" id="PF00005">
    <property type="entry name" value="ABC_tran"/>
    <property type="match status" value="1"/>
</dbReference>
<dbReference type="GO" id="GO:0005524">
    <property type="term" value="F:ATP binding"/>
    <property type="evidence" value="ECO:0007669"/>
    <property type="project" value="UniProtKB-KW"/>
</dbReference>
<dbReference type="InterPro" id="IPR003439">
    <property type="entry name" value="ABC_transporter-like_ATP-bd"/>
</dbReference>
<dbReference type="Gene3D" id="3.40.50.300">
    <property type="entry name" value="P-loop containing nucleotide triphosphate hydrolases"/>
    <property type="match status" value="1"/>
</dbReference>
<feature type="domain" description="ABC transporter" evidence="4">
    <location>
        <begin position="5"/>
        <end position="227"/>
    </location>
</feature>
<dbReference type="PANTHER" id="PTHR24220">
    <property type="entry name" value="IMPORT ATP-BINDING PROTEIN"/>
    <property type="match status" value="1"/>
</dbReference>
<dbReference type="InterPro" id="IPR017871">
    <property type="entry name" value="ABC_transporter-like_CS"/>
</dbReference>
<dbReference type="InterPro" id="IPR015854">
    <property type="entry name" value="ABC_transpr_LolD-like"/>
</dbReference>
<sequence length="227" mass="23888">MTATLEAIEVSRTFTSPAGPVHAVAQASLAVAAGELVAVRGRSGSGKTTLLNLMGGLDTPTAGRVLVDGVDLATLNPAARLALRRERIAFVFQSFGLLPELTARENVEVPLRLLRVPGPERDDRVAEALEAVGLTRHARQTPPQLSGGQRQRVGLARAVVARPAVLLADEPTGQLDSATGSEIMSLLQDLAHTHGMAALVATHDPLLLRNADRVLGIHDGRLAEPAR</sequence>
<keyword evidence="6" id="KW-1185">Reference proteome</keyword>
<dbReference type="SMART" id="SM00382">
    <property type="entry name" value="AAA"/>
    <property type="match status" value="1"/>
</dbReference>
<comment type="caution">
    <text evidence="5">The sequence shown here is derived from an EMBL/GenBank/DDBJ whole genome shotgun (WGS) entry which is preliminary data.</text>
</comment>
<reference evidence="5 6" key="1">
    <citation type="submission" date="2023-07" db="EMBL/GenBank/DDBJ databases">
        <title>Description of novel actinomycetes strains, isolated from tidal flat sediment.</title>
        <authorList>
            <person name="Lu C."/>
        </authorList>
    </citation>
    <scope>NUCLEOTIDE SEQUENCE [LARGE SCALE GENOMIC DNA]</scope>
    <source>
        <strain evidence="5 6">SYSU T00b441</strain>
    </source>
</reference>
<protein>
    <submittedName>
        <fullName evidence="5">ABC transporter ATP-binding protein</fullName>
    </submittedName>
</protein>
<accession>A0ABT9D9K5</accession>
<dbReference type="InterPro" id="IPR017911">
    <property type="entry name" value="MacB-like_ATP-bd"/>
</dbReference>
<evidence type="ECO:0000256" key="2">
    <source>
        <dbReference type="ARBA" id="ARBA00022741"/>
    </source>
</evidence>
<keyword evidence="2" id="KW-0547">Nucleotide-binding</keyword>
<dbReference type="PANTHER" id="PTHR24220:SF685">
    <property type="entry name" value="ABC TRANSPORTER RELATED"/>
    <property type="match status" value="1"/>
</dbReference>
<dbReference type="SUPFAM" id="SSF52540">
    <property type="entry name" value="P-loop containing nucleoside triphosphate hydrolases"/>
    <property type="match status" value="1"/>
</dbReference>
<dbReference type="InterPro" id="IPR027417">
    <property type="entry name" value="P-loop_NTPase"/>
</dbReference>
<dbReference type="EMBL" id="JAUQYP010000001">
    <property type="protein sequence ID" value="MDO8107260.1"/>
    <property type="molecule type" value="Genomic_DNA"/>
</dbReference>
<organism evidence="5 6">
    <name type="scientific">Actinotalea lenta</name>
    <dbReference type="NCBI Taxonomy" id="3064654"/>
    <lineage>
        <taxon>Bacteria</taxon>
        <taxon>Bacillati</taxon>
        <taxon>Actinomycetota</taxon>
        <taxon>Actinomycetes</taxon>
        <taxon>Micrococcales</taxon>
        <taxon>Cellulomonadaceae</taxon>
        <taxon>Actinotalea</taxon>
    </lineage>
</organism>
<keyword evidence="3 5" id="KW-0067">ATP-binding</keyword>
<gene>
    <name evidence="5" type="ORF">Q6348_08635</name>
</gene>
<dbReference type="CDD" id="cd03255">
    <property type="entry name" value="ABC_MJ0796_LolCDE_FtsE"/>
    <property type="match status" value="1"/>
</dbReference>
<evidence type="ECO:0000256" key="3">
    <source>
        <dbReference type="ARBA" id="ARBA00022840"/>
    </source>
</evidence>